<reference evidence="1" key="1">
    <citation type="submission" date="2021-04" db="EMBL/GenBank/DDBJ databases">
        <title>First draft genome resource for Brassicaceae pathogens Fusarium oxysporum f. sp. raphani and Fusarium oxysporum f. sp. rapae.</title>
        <authorList>
            <person name="Asai S."/>
        </authorList>
    </citation>
    <scope>NUCLEOTIDE SEQUENCE</scope>
    <source>
        <strain evidence="1">Tf1208</strain>
    </source>
</reference>
<organism evidence="1 2">
    <name type="scientific">Fusarium oxysporum f. sp. rapae</name>
    <dbReference type="NCBI Taxonomy" id="485398"/>
    <lineage>
        <taxon>Eukaryota</taxon>
        <taxon>Fungi</taxon>
        <taxon>Dikarya</taxon>
        <taxon>Ascomycota</taxon>
        <taxon>Pezizomycotina</taxon>
        <taxon>Sordariomycetes</taxon>
        <taxon>Hypocreomycetidae</taxon>
        <taxon>Hypocreales</taxon>
        <taxon>Nectriaceae</taxon>
        <taxon>Fusarium</taxon>
        <taxon>Fusarium oxysporum species complex</taxon>
    </lineage>
</organism>
<comment type="caution">
    <text evidence="1">The sequence shown here is derived from an EMBL/GenBank/DDBJ whole genome shotgun (WGS) entry which is preliminary data.</text>
</comment>
<evidence type="ECO:0000313" key="1">
    <source>
        <dbReference type="EMBL" id="KAG7404848.1"/>
    </source>
</evidence>
<dbReference type="Proteomes" id="UP000694050">
    <property type="component" value="Unassembled WGS sequence"/>
</dbReference>
<dbReference type="AlphaFoldDB" id="A0A8J5NK92"/>
<proteinExistence type="predicted"/>
<accession>A0A8J5NK92</accession>
<evidence type="ECO:0000313" key="2">
    <source>
        <dbReference type="Proteomes" id="UP000694050"/>
    </source>
</evidence>
<gene>
    <name evidence="1" type="ORF">Forpe1208_v014980</name>
</gene>
<name>A0A8J5NK92_FUSOX</name>
<protein>
    <submittedName>
        <fullName evidence="1">Uncharacterized protein</fullName>
    </submittedName>
</protein>
<sequence>MSSSIDADTEQVAQVAQALNNTSLESPSQVRAAADAVPMSASTFDRVMGDDGKIRIHAQQFPGPTNLDANRTRVRILVERQVDGKWETKNIKVEDLAAYESDG</sequence>
<dbReference type="EMBL" id="JAELUQ010000012">
    <property type="protein sequence ID" value="KAG7404848.1"/>
    <property type="molecule type" value="Genomic_DNA"/>
</dbReference>